<gene>
    <name evidence="2" type="ORF">BBJ29_003340</name>
    <name evidence="3" type="ORF">BBP00_00002755</name>
</gene>
<protein>
    <submittedName>
        <fullName evidence="3">Uncharacterized protein</fullName>
    </submittedName>
</protein>
<dbReference type="Proteomes" id="UP000277300">
    <property type="component" value="Unassembled WGS sequence"/>
</dbReference>
<dbReference type="Proteomes" id="UP000284657">
    <property type="component" value="Unassembled WGS sequence"/>
</dbReference>
<sequence length="851" mass="92553">MRRPNLPRGCVDDLQRSLGCVELLAQLSPPGVSDKKPSTFVDVAFHPLKPCTTLTLKTCIVAYRQVLLSCRLDSWQSDVKTGKFASGAHGSQKLWAHLTQGRKEMYNNLFYSQHHPLCCDCVKTFEVELRDVFRSFDTVNGVHELKFHPYHDVMTAACRDGTVFFFDVAPMLDYNKPPTLTGLVPNSKLQSVLVLPSVQKGGFAVLSMAPLNSTLLISEIGVKGRYGGKDNVPTIFTEFTTTNCQESRDLRGFVTPIFQLGLKPVPPKAVDLETIFVAHAFGFAWHPLQPLFAVLAPNKELSGKITRSNTASAIVPSRRSRFFFGGNRASAATANDEADPRQQRAATRSLTLSIYKLTGDDAEVEFIETSFSSGEDHVLHIFPGPLLGVVKYVAPADAFVPDIFPSGAMTILGVRDEKLVLGGPLHAVHILDLSNRLLQCAILVTAGNIEQAAQLAQSLCPDATQWLGTVFEAFGHAEEALRLLPGLSLGLKVNMCIKHTLLEPLSRLLNELIADKHQRDPSNLTGSSLFQRSCIALHRGGMETSLKQLGSSLLVRKRYNDAIFVASLLQNDEQLIQALGSVPQKEPLVVIDGPLIVSAGSGENVVERSVFHPVRGSIVNVKGDTLEELDVVTGALLCHITFDLLAANGMDIILPAGPHYVVGLFQGRYFVVWDLDEAVLLSTSDIDKVHSSRRVTALATSLCVDRWLFFAAEGSNNVRVTRVDYPGPAREILRKSSLRGGSIVSLAYSTEHHLLSSGCNDGTIQVWSISTEEPETTGSKKNQDTNEFATPQFAVQLTPSSVISIVIGVCTGCGTNAGSNKLFLAAAYQNRRVDVIAMSGQIHTCVASTTL</sequence>
<dbReference type="Pfam" id="PF00400">
    <property type="entry name" value="WD40"/>
    <property type="match status" value="2"/>
</dbReference>
<organism evidence="3 4">
    <name type="scientific">Phytophthora kernoviae</name>
    <dbReference type="NCBI Taxonomy" id="325452"/>
    <lineage>
        <taxon>Eukaryota</taxon>
        <taxon>Sar</taxon>
        <taxon>Stramenopiles</taxon>
        <taxon>Oomycota</taxon>
        <taxon>Peronosporomycetes</taxon>
        <taxon>Peronosporales</taxon>
        <taxon>Peronosporaceae</taxon>
        <taxon>Phytophthora</taxon>
    </lineage>
</organism>
<evidence type="ECO:0000313" key="4">
    <source>
        <dbReference type="Proteomes" id="UP000277300"/>
    </source>
</evidence>
<dbReference type="EMBL" id="MBDO02000051">
    <property type="protein sequence ID" value="RLN65574.1"/>
    <property type="molecule type" value="Genomic_DNA"/>
</dbReference>
<dbReference type="PROSITE" id="PS50082">
    <property type="entry name" value="WD_REPEATS_2"/>
    <property type="match status" value="1"/>
</dbReference>
<dbReference type="OrthoDB" id="114800at2759"/>
<reference evidence="4 5" key="1">
    <citation type="submission" date="2018-07" db="EMBL/GenBank/DDBJ databases">
        <title>Genome sequencing of oomycete isolates from Chile give support for New Zealand origin for Phytophthora kernoviae and make available the first Nothophytophthora sp. genome.</title>
        <authorList>
            <person name="Studholme D.J."/>
            <person name="Sanfuentes E."/>
            <person name="Panda P."/>
            <person name="Hill R."/>
            <person name="Sambles C."/>
            <person name="Grant M."/>
            <person name="Williams N.M."/>
            <person name="Mcdougal R.L."/>
        </authorList>
    </citation>
    <scope>NUCLEOTIDE SEQUENCE [LARGE SCALE GENOMIC DNA]</scope>
    <source>
        <strain evidence="3">Chile6</strain>
        <strain evidence="2">Chile7</strain>
    </source>
</reference>
<keyword evidence="1" id="KW-0853">WD repeat</keyword>
<name>A0A3F2RWH8_9STRA</name>
<dbReference type="AlphaFoldDB" id="A0A3F2RWH8"/>
<evidence type="ECO:0000313" key="3">
    <source>
        <dbReference type="EMBL" id="RLN65574.1"/>
    </source>
</evidence>
<dbReference type="EMBL" id="MBAD02000879">
    <property type="protein sequence ID" value="RLN61655.1"/>
    <property type="molecule type" value="Genomic_DNA"/>
</dbReference>
<accession>A0A3F2RWH8</accession>
<proteinExistence type="predicted"/>
<evidence type="ECO:0000313" key="2">
    <source>
        <dbReference type="EMBL" id="RLN61655.1"/>
    </source>
</evidence>
<feature type="repeat" description="WD" evidence="1">
    <location>
        <begin position="736"/>
        <end position="777"/>
    </location>
</feature>
<dbReference type="SMART" id="SM00320">
    <property type="entry name" value="WD40"/>
    <property type="match status" value="2"/>
</dbReference>
<dbReference type="SUPFAM" id="SSF101908">
    <property type="entry name" value="Putative isomerase YbhE"/>
    <property type="match status" value="1"/>
</dbReference>
<dbReference type="InterPro" id="IPR001680">
    <property type="entry name" value="WD40_rpt"/>
</dbReference>
<evidence type="ECO:0000256" key="1">
    <source>
        <dbReference type="PROSITE-ProRule" id="PRU00221"/>
    </source>
</evidence>
<evidence type="ECO:0000313" key="5">
    <source>
        <dbReference type="Proteomes" id="UP000284657"/>
    </source>
</evidence>
<comment type="caution">
    <text evidence="3">The sequence shown here is derived from an EMBL/GenBank/DDBJ whole genome shotgun (WGS) entry which is preliminary data.</text>
</comment>
<dbReference type="InterPro" id="IPR015943">
    <property type="entry name" value="WD40/YVTN_repeat-like_dom_sf"/>
</dbReference>
<dbReference type="Gene3D" id="2.130.10.10">
    <property type="entry name" value="YVTN repeat-like/Quinoprotein amine dehydrogenase"/>
    <property type="match status" value="1"/>
</dbReference>